<proteinExistence type="predicted"/>
<feature type="chain" id="PRO_5013099681" description="Tat (Twin-arginine translocation) pathway signal sequence" evidence="2">
    <location>
        <begin position="18"/>
        <end position="219"/>
    </location>
</feature>
<evidence type="ECO:0000256" key="2">
    <source>
        <dbReference type="SAM" id="SignalP"/>
    </source>
</evidence>
<organism evidence="3 4">
    <name type="scientific">Streptosporangium subroseum</name>
    <dbReference type="NCBI Taxonomy" id="106412"/>
    <lineage>
        <taxon>Bacteria</taxon>
        <taxon>Bacillati</taxon>
        <taxon>Actinomycetota</taxon>
        <taxon>Actinomycetes</taxon>
        <taxon>Streptosporangiales</taxon>
        <taxon>Streptosporangiaceae</taxon>
        <taxon>Streptosporangium</taxon>
    </lineage>
</organism>
<evidence type="ECO:0008006" key="5">
    <source>
        <dbReference type="Google" id="ProtNLM"/>
    </source>
</evidence>
<feature type="compositionally biased region" description="Pro residues" evidence="1">
    <location>
        <begin position="32"/>
        <end position="43"/>
    </location>
</feature>
<accession>A0A239GGB1</accession>
<evidence type="ECO:0000256" key="1">
    <source>
        <dbReference type="SAM" id="MobiDB-lite"/>
    </source>
</evidence>
<sequence>MPSKRQFIRTTAGCAFAAAAVLGLGGFSFPQPNVPGPPPPPQPSVTEPPSVPRARALTADEIRKRGLDKYIDMSRQKETPPTLADASQGKLAGNILAPAKRPSKVSAGRFASGCWYLEAGYGAANITGTASHTWCGDGSWVTYTSASCTGSTSWPTYRYESCQNNQSYGVGWNIWDVTDRWRFCTSYNPYTGACSARINPWQQNRYGANGQVWLLGWGG</sequence>
<keyword evidence="2" id="KW-0732">Signal</keyword>
<dbReference type="AlphaFoldDB" id="A0A239GGB1"/>
<reference evidence="3 4" key="1">
    <citation type="submission" date="2017-06" db="EMBL/GenBank/DDBJ databases">
        <authorList>
            <person name="Kim H.J."/>
            <person name="Triplett B.A."/>
        </authorList>
    </citation>
    <scope>NUCLEOTIDE SEQUENCE [LARGE SCALE GENOMIC DNA]</scope>
    <source>
        <strain evidence="3 4">CGMCC 4.2132</strain>
    </source>
</reference>
<dbReference type="EMBL" id="FZOD01000013">
    <property type="protein sequence ID" value="SNS67104.1"/>
    <property type="molecule type" value="Genomic_DNA"/>
</dbReference>
<gene>
    <name evidence="3" type="ORF">SAMN05216276_1013145</name>
</gene>
<evidence type="ECO:0000313" key="3">
    <source>
        <dbReference type="EMBL" id="SNS67104.1"/>
    </source>
</evidence>
<name>A0A239GGB1_9ACTN</name>
<feature type="signal peptide" evidence="2">
    <location>
        <begin position="1"/>
        <end position="17"/>
    </location>
</feature>
<feature type="region of interest" description="Disordered" evidence="1">
    <location>
        <begin position="31"/>
        <end position="51"/>
    </location>
</feature>
<dbReference type="Proteomes" id="UP000198282">
    <property type="component" value="Unassembled WGS sequence"/>
</dbReference>
<evidence type="ECO:0000313" key="4">
    <source>
        <dbReference type="Proteomes" id="UP000198282"/>
    </source>
</evidence>
<protein>
    <recommendedName>
        <fullName evidence="5">Tat (Twin-arginine translocation) pathway signal sequence</fullName>
    </recommendedName>
</protein>
<keyword evidence="4" id="KW-1185">Reference proteome</keyword>